<reference evidence="1" key="1">
    <citation type="submission" date="2022-02" db="EMBL/GenBank/DDBJ databases">
        <title>Emergence and expansion in Europe of a Vibrio aestuarianus clonal complex pathogenic for oysters.</title>
        <authorList>
            <person name="Mesnil A."/>
            <person name="Travers M.-A."/>
        </authorList>
    </citation>
    <scope>NUCLEOTIDE SEQUENCE</scope>
    <source>
        <strain evidence="1">19_064_15T1</strain>
    </source>
</reference>
<sequence>MDLENIASIATAIGVGVATWQIRESKKLAQVTFEDSFNQQYRDLIYAIPVDALLGKDLSEPEKLKAREIVFNYLDLCNEQIAHRHSKRISERRWKDWASGIEENINRALFSEIWSEVKESAPGTFSFLEKLEKEDFKSDPKVWSNV</sequence>
<dbReference type="Proteomes" id="UP001140978">
    <property type="component" value="Unassembled WGS sequence"/>
</dbReference>
<accession>A0A9X4IYR8</accession>
<name>A0A9X4IYR8_9VIBR</name>
<dbReference type="EMBL" id="JAKNAX010000143">
    <property type="protein sequence ID" value="MDE1348448.1"/>
    <property type="molecule type" value="Genomic_DNA"/>
</dbReference>
<dbReference type="AlphaFoldDB" id="A0A9X4IYR8"/>
<evidence type="ECO:0000313" key="1">
    <source>
        <dbReference type="EMBL" id="MDE1348448.1"/>
    </source>
</evidence>
<proteinExistence type="predicted"/>
<gene>
    <name evidence="1" type="ORF">L9X51_19005</name>
</gene>
<protein>
    <submittedName>
        <fullName evidence="1">Uncharacterized protein</fullName>
    </submittedName>
</protein>
<evidence type="ECO:0000313" key="2">
    <source>
        <dbReference type="Proteomes" id="UP001140978"/>
    </source>
</evidence>
<comment type="caution">
    <text evidence="1">The sequence shown here is derived from an EMBL/GenBank/DDBJ whole genome shotgun (WGS) entry which is preliminary data.</text>
</comment>
<dbReference type="RefSeq" id="WP_176314061.1">
    <property type="nucleotide sequence ID" value="NZ_JAKNAX010000143.1"/>
</dbReference>
<organism evidence="1 2">
    <name type="scientific">Vibrio aestuarianus</name>
    <dbReference type="NCBI Taxonomy" id="28171"/>
    <lineage>
        <taxon>Bacteria</taxon>
        <taxon>Pseudomonadati</taxon>
        <taxon>Pseudomonadota</taxon>
        <taxon>Gammaproteobacteria</taxon>
        <taxon>Vibrionales</taxon>
        <taxon>Vibrionaceae</taxon>
        <taxon>Vibrio</taxon>
    </lineage>
</organism>